<dbReference type="InterPro" id="IPR045057">
    <property type="entry name" value="Gcn5-rel_NAT"/>
</dbReference>
<dbReference type="PANTHER" id="PTHR31435:SF10">
    <property type="entry name" value="BSR4717 PROTEIN"/>
    <property type="match status" value="1"/>
</dbReference>
<evidence type="ECO:0000313" key="2">
    <source>
        <dbReference type="EMBL" id="RCR66083.1"/>
    </source>
</evidence>
<gene>
    <name evidence="2" type="ORF">DUE52_28365</name>
</gene>
<dbReference type="SUPFAM" id="SSF55729">
    <property type="entry name" value="Acyl-CoA N-acyltransferases (Nat)"/>
    <property type="match status" value="1"/>
</dbReference>
<comment type="caution">
    <text evidence="2">The sequence shown here is derived from an EMBL/GenBank/DDBJ whole genome shotgun (WGS) entry which is preliminary data.</text>
</comment>
<dbReference type="InterPro" id="IPR016181">
    <property type="entry name" value="Acyl_CoA_acyltransferase"/>
</dbReference>
<evidence type="ECO:0000313" key="3">
    <source>
        <dbReference type="Proteomes" id="UP000253383"/>
    </source>
</evidence>
<dbReference type="Pfam" id="PF14542">
    <property type="entry name" value="Acetyltransf_CG"/>
    <property type="match status" value="1"/>
</dbReference>
<dbReference type="AlphaFoldDB" id="A0A368JHQ3"/>
<sequence length="102" mass="11789">MKTQEKAVSINRAENRFELENYGQLSFIAYTPKDEKTLVLTHTEVPFKQEGAGLGSQLVEGTLEYIEKYNLEIIPSCSFVAAYLKNHPEYNRLISQEYRKKV</sequence>
<dbReference type="Gene3D" id="3.40.630.30">
    <property type="match status" value="1"/>
</dbReference>
<dbReference type="EMBL" id="QOWE01000031">
    <property type="protein sequence ID" value="RCR66083.1"/>
    <property type="molecule type" value="Genomic_DNA"/>
</dbReference>
<feature type="domain" description="N-acetyltransferase" evidence="1">
    <location>
        <begin position="9"/>
        <end position="95"/>
    </location>
</feature>
<dbReference type="PROSITE" id="PS51729">
    <property type="entry name" value="GNAT_YJDJ"/>
    <property type="match status" value="1"/>
</dbReference>
<accession>A0A368JHQ3</accession>
<proteinExistence type="predicted"/>
<name>A0A368JHQ3_9BACT</name>
<dbReference type="GO" id="GO:0016740">
    <property type="term" value="F:transferase activity"/>
    <property type="evidence" value="ECO:0007669"/>
    <property type="project" value="UniProtKB-KW"/>
</dbReference>
<reference evidence="2 3" key="1">
    <citation type="submission" date="2018-07" db="EMBL/GenBank/DDBJ databases">
        <title>Genome analysis of Larkinella rosea.</title>
        <authorList>
            <person name="Zhou Z."/>
            <person name="Wang G."/>
        </authorList>
    </citation>
    <scope>NUCLEOTIDE SEQUENCE [LARGE SCALE GENOMIC DNA]</scope>
    <source>
        <strain evidence="3">zzj9</strain>
    </source>
</reference>
<dbReference type="PANTHER" id="PTHR31435">
    <property type="entry name" value="PROTEIN NATD1"/>
    <property type="match status" value="1"/>
</dbReference>
<evidence type="ECO:0000259" key="1">
    <source>
        <dbReference type="PROSITE" id="PS51729"/>
    </source>
</evidence>
<keyword evidence="3" id="KW-1185">Reference proteome</keyword>
<protein>
    <submittedName>
        <fullName evidence="2">N-acetyltransferase</fullName>
    </submittedName>
</protein>
<keyword evidence="2" id="KW-0808">Transferase</keyword>
<dbReference type="Proteomes" id="UP000253383">
    <property type="component" value="Unassembled WGS sequence"/>
</dbReference>
<dbReference type="InterPro" id="IPR031165">
    <property type="entry name" value="GNAT_YJDJ"/>
</dbReference>
<dbReference type="RefSeq" id="WP_114409475.1">
    <property type="nucleotide sequence ID" value="NZ_QOWE01000031.1"/>
</dbReference>
<organism evidence="2 3">
    <name type="scientific">Larkinella punicea</name>
    <dbReference type="NCBI Taxonomy" id="2315727"/>
    <lineage>
        <taxon>Bacteria</taxon>
        <taxon>Pseudomonadati</taxon>
        <taxon>Bacteroidota</taxon>
        <taxon>Cytophagia</taxon>
        <taxon>Cytophagales</taxon>
        <taxon>Spirosomataceae</taxon>
        <taxon>Larkinella</taxon>
    </lineage>
</organism>
<dbReference type="OrthoDB" id="9793389at2"/>